<evidence type="ECO:0000313" key="3">
    <source>
        <dbReference type="EMBL" id="MBD3870219.1"/>
    </source>
</evidence>
<proteinExistence type="predicted"/>
<feature type="domain" description="Transposase IS116/IS110/IS902 C-terminal" evidence="2">
    <location>
        <begin position="1"/>
        <end position="81"/>
    </location>
</feature>
<organism evidence="3 4">
    <name type="scientific">Candidatus Sulfomarinibacter kjeldsenii</name>
    <dbReference type="NCBI Taxonomy" id="2885994"/>
    <lineage>
        <taxon>Bacteria</taxon>
        <taxon>Pseudomonadati</taxon>
        <taxon>Acidobacteriota</taxon>
        <taxon>Thermoanaerobaculia</taxon>
        <taxon>Thermoanaerobaculales</taxon>
        <taxon>Candidatus Sulfomarinibacteraceae</taxon>
        <taxon>Candidatus Sulfomarinibacter</taxon>
    </lineage>
</organism>
<dbReference type="GO" id="GO:0003677">
    <property type="term" value="F:DNA binding"/>
    <property type="evidence" value="ECO:0007669"/>
    <property type="project" value="InterPro"/>
</dbReference>
<evidence type="ECO:0000256" key="1">
    <source>
        <dbReference type="SAM" id="MobiDB-lite"/>
    </source>
</evidence>
<dbReference type="PANTHER" id="PTHR33055:SF13">
    <property type="entry name" value="TRANSPOSASE"/>
    <property type="match status" value="1"/>
</dbReference>
<dbReference type="AlphaFoldDB" id="A0A8J6Y608"/>
<feature type="region of interest" description="Disordered" evidence="1">
    <location>
        <begin position="28"/>
        <end position="47"/>
    </location>
</feature>
<dbReference type="InterPro" id="IPR003346">
    <property type="entry name" value="Transposase_20"/>
</dbReference>
<dbReference type="GO" id="GO:0004803">
    <property type="term" value="F:transposase activity"/>
    <property type="evidence" value="ECO:0007669"/>
    <property type="project" value="InterPro"/>
</dbReference>
<dbReference type="EMBL" id="JACXWA010000042">
    <property type="protein sequence ID" value="MBD3870219.1"/>
    <property type="molecule type" value="Genomic_DNA"/>
</dbReference>
<dbReference type="Proteomes" id="UP000598633">
    <property type="component" value="Unassembled WGS sequence"/>
</dbReference>
<evidence type="ECO:0000259" key="2">
    <source>
        <dbReference type="Pfam" id="PF02371"/>
    </source>
</evidence>
<comment type="caution">
    <text evidence="3">The sequence shown here is derived from an EMBL/GenBank/DDBJ whole genome shotgun (WGS) entry which is preliminary data.</text>
</comment>
<protein>
    <submittedName>
        <fullName evidence="3">IS110 family transposase</fullName>
    </submittedName>
</protein>
<dbReference type="GO" id="GO:0006313">
    <property type="term" value="P:DNA transposition"/>
    <property type="evidence" value="ECO:0007669"/>
    <property type="project" value="InterPro"/>
</dbReference>
<gene>
    <name evidence="3" type="ORF">IFJ97_02530</name>
</gene>
<dbReference type="InterPro" id="IPR047650">
    <property type="entry name" value="Transpos_IS110"/>
</dbReference>
<sequence length="110" mass="12038">MHGNGPVITGVLVSELLPVARTSTEPKSATYAGVTPLSRKSGKSLDKDRLTQGVNKRVLHALYTASVVAIKNSAVDRAYYQKKLRDYAGHPKPHVAAFIALSRQRHKLVY</sequence>
<dbReference type="PANTHER" id="PTHR33055">
    <property type="entry name" value="TRANSPOSASE FOR INSERTION SEQUENCE ELEMENT IS1111A"/>
    <property type="match status" value="1"/>
</dbReference>
<evidence type="ECO:0000313" key="4">
    <source>
        <dbReference type="Proteomes" id="UP000598633"/>
    </source>
</evidence>
<feature type="non-terminal residue" evidence="3">
    <location>
        <position position="110"/>
    </location>
</feature>
<name>A0A8J6Y608_9BACT</name>
<accession>A0A8J6Y608</accession>
<reference evidence="3 4" key="1">
    <citation type="submission" date="2020-08" db="EMBL/GenBank/DDBJ databases">
        <title>Acidobacteriota in marine sediments use diverse sulfur dissimilation pathways.</title>
        <authorList>
            <person name="Wasmund K."/>
        </authorList>
    </citation>
    <scope>NUCLEOTIDE SEQUENCE [LARGE SCALE GENOMIC DNA]</scope>
    <source>
        <strain evidence="3">MAG AM3-A</strain>
    </source>
</reference>
<dbReference type="Pfam" id="PF02371">
    <property type="entry name" value="Transposase_20"/>
    <property type="match status" value="1"/>
</dbReference>